<dbReference type="AlphaFoldDB" id="A0A844BG79"/>
<dbReference type="InterPro" id="IPR025293">
    <property type="entry name" value="YfiR/HmsC-like"/>
</dbReference>
<sequence>MRLRATFQLAVVTVLAFLLGAAAAWAQSQAATESALKAAFIFKFASFVEWPAGTFTRVDQPLVMAVSGDAAVADDLEQQLVGRSIDGHPAIVKRIVDNAVPVGAHIVFFGARRDARLREAIEATLGPVLIVTEQANAHAWGSILNFSMEGARVRFSASPAAAEARGLRLSARLLSVAHSIEGRSK</sequence>
<evidence type="ECO:0000313" key="2">
    <source>
        <dbReference type="EMBL" id="MRD49471.1"/>
    </source>
</evidence>
<evidence type="ECO:0000256" key="1">
    <source>
        <dbReference type="SAM" id="SignalP"/>
    </source>
</evidence>
<gene>
    <name evidence="2" type="ORF">GHT07_19535</name>
</gene>
<organism evidence="2 3">
    <name type="scientific">Caenimonas koreensis DSM 17982</name>
    <dbReference type="NCBI Taxonomy" id="1121255"/>
    <lineage>
        <taxon>Bacteria</taxon>
        <taxon>Pseudomonadati</taxon>
        <taxon>Pseudomonadota</taxon>
        <taxon>Betaproteobacteria</taxon>
        <taxon>Burkholderiales</taxon>
        <taxon>Comamonadaceae</taxon>
        <taxon>Caenimonas</taxon>
    </lineage>
</organism>
<dbReference type="Proteomes" id="UP000487350">
    <property type="component" value="Unassembled WGS sequence"/>
</dbReference>
<protein>
    <submittedName>
        <fullName evidence="2">DUF4154 domain-containing protein</fullName>
    </submittedName>
</protein>
<proteinExistence type="predicted"/>
<evidence type="ECO:0000313" key="3">
    <source>
        <dbReference type="Proteomes" id="UP000487350"/>
    </source>
</evidence>
<comment type="caution">
    <text evidence="2">The sequence shown here is derived from an EMBL/GenBank/DDBJ whole genome shotgun (WGS) entry which is preliminary data.</text>
</comment>
<accession>A0A844BG79</accession>
<keyword evidence="1" id="KW-0732">Signal</keyword>
<keyword evidence="3" id="KW-1185">Reference proteome</keyword>
<dbReference type="RefSeq" id="WP_153586782.1">
    <property type="nucleotide sequence ID" value="NZ_WJBU01000025.1"/>
</dbReference>
<name>A0A844BG79_9BURK</name>
<dbReference type="OrthoDB" id="277577at2"/>
<dbReference type="EMBL" id="WJBU01000025">
    <property type="protein sequence ID" value="MRD49471.1"/>
    <property type="molecule type" value="Genomic_DNA"/>
</dbReference>
<reference evidence="2 3" key="1">
    <citation type="submission" date="2019-11" db="EMBL/GenBank/DDBJ databases">
        <title>Caenimonas koreensis gen. nov., sp. nov., isolated from activated sludge.</title>
        <authorList>
            <person name="Seung H.R."/>
        </authorList>
    </citation>
    <scope>NUCLEOTIDE SEQUENCE [LARGE SCALE GENOMIC DNA]</scope>
    <source>
        <strain evidence="2 3">EMB320</strain>
    </source>
</reference>
<feature type="chain" id="PRO_5032637336" evidence="1">
    <location>
        <begin position="27"/>
        <end position="185"/>
    </location>
</feature>
<dbReference type="Pfam" id="PF13689">
    <property type="entry name" value="DUF4154"/>
    <property type="match status" value="1"/>
</dbReference>
<feature type="signal peptide" evidence="1">
    <location>
        <begin position="1"/>
        <end position="26"/>
    </location>
</feature>